<evidence type="ECO:0000313" key="1">
    <source>
        <dbReference type="EMBL" id="PEM49102.1"/>
    </source>
</evidence>
<proteinExistence type="predicted"/>
<comment type="caution">
    <text evidence="1">The sequence shown here is derived from an EMBL/GenBank/DDBJ whole genome shotgun (WGS) entry which is preliminary data.</text>
</comment>
<dbReference type="RefSeq" id="WP_098103271.1">
    <property type="nucleotide sequence ID" value="NZ_NUDL01000096.1"/>
</dbReference>
<protein>
    <submittedName>
        <fullName evidence="1">Uncharacterized protein</fullName>
    </submittedName>
</protein>
<dbReference type="EMBL" id="NUDL01000096">
    <property type="protein sequence ID" value="PEM49102.1"/>
    <property type="molecule type" value="Genomic_DNA"/>
</dbReference>
<dbReference type="Proteomes" id="UP000220621">
    <property type="component" value="Unassembled WGS sequence"/>
</dbReference>
<reference evidence="1 2" key="1">
    <citation type="submission" date="2017-09" db="EMBL/GenBank/DDBJ databases">
        <title>Large-scale bioinformatics analysis of Bacillus genomes uncovers conserved roles of natural products in bacterial physiology.</title>
        <authorList>
            <consortium name="Agbiome Team Llc"/>
            <person name="Bleich R.M."/>
            <person name="Grubbs K.J."/>
            <person name="Santa Maria K.C."/>
            <person name="Allen S.E."/>
            <person name="Farag S."/>
            <person name="Shank E.A."/>
            <person name="Bowers A."/>
        </authorList>
    </citation>
    <scope>NUCLEOTIDE SEQUENCE [LARGE SCALE GENOMIC DNA]</scope>
    <source>
        <strain evidence="1 2">AFS010764</strain>
    </source>
</reference>
<organism evidence="1 2">
    <name type="scientific">Bacillus wiedmannii</name>
    <dbReference type="NCBI Taxonomy" id="1890302"/>
    <lineage>
        <taxon>Bacteria</taxon>
        <taxon>Bacillati</taxon>
        <taxon>Bacillota</taxon>
        <taxon>Bacilli</taxon>
        <taxon>Bacillales</taxon>
        <taxon>Bacillaceae</taxon>
        <taxon>Bacillus</taxon>
        <taxon>Bacillus cereus group</taxon>
    </lineage>
</organism>
<accession>A0A2B5X3Z4</accession>
<sequence length="162" mass="18844">MTTLIEAVTGVSGPVIDKRIEDKLFLLTTIPIEDDIKRLLTMGFWGTAEQLENDGLLNDLTKLNCIVTPYGEVSLKMDDEQDGCHMSIAIYPVQKWKDSKRTELQMLTCIVEELCHHYWNIEDEVEVSYKVLDVIRRIMPNDDIKMDKLYNVEWLEEYARNS</sequence>
<name>A0A2B5X3Z4_9BACI</name>
<evidence type="ECO:0000313" key="2">
    <source>
        <dbReference type="Proteomes" id="UP000220621"/>
    </source>
</evidence>
<dbReference type="AlphaFoldDB" id="A0A2B5X3Z4"/>
<gene>
    <name evidence="1" type="ORF">CN611_25320</name>
</gene>